<dbReference type="InterPro" id="IPR038610">
    <property type="entry name" value="FliK-like_C_sf"/>
</dbReference>
<sequence length="403" mass="41458">MMSGLSAMADFAPATATDGSAVLAAVLSVQPSVLTDDFESLLVEGSGLDDGTDATADPVSVLDPWLALARAPETEPPASDMPSLQDGAVAAPGLMQALEARAVDTVAPDRTTSDTPVDTVAMQRLSTIVSLPAHTHGTAHPVDLYRRGAIEQAVLPQVDAKEPVAPMLAARLFDHRSSAVPGALLNQSMNLATTHVSQIFGPLAFGDAIAPTGPSAVTPDCEVGTRATQAELLTEAARVPDAAKVPEAATVPATSTSAPTARQQELIDALGERLSVQMAQGMRQAVIRLEPGSNGSIRIDLRQNVNGMAVHLSATHPEVVLQLQAIGESLRQDLGARHGGDVTVQVSAGRQGHGEASGSGGRDHHPRDDAPTRGPGGGLASAGGDSIFELAPRELAYVKRATT</sequence>
<evidence type="ECO:0000313" key="3">
    <source>
        <dbReference type="EMBL" id="AZQ53108.1"/>
    </source>
</evidence>
<organism evidence="3 4">
    <name type="scientific">Burkholderia cenocepacia</name>
    <dbReference type="NCBI Taxonomy" id="95486"/>
    <lineage>
        <taxon>Bacteria</taxon>
        <taxon>Pseudomonadati</taxon>
        <taxon>Pseudomonadota</taxon>
        <taxon>Betaproteobacteria</taxon>
        <taxon>Burkholderiales</taxon>
        <taxon>Burkholderiaceae</taxon>
        <taxon>Burkholderia</taxon>
        <taxon>Burkholderia cepacia complex</taxon>
    </lineage>
</organism>
<name>A0A3S9NBM2_9BURK</name>
<dbReference type="AlphaFoldDB" id="A0A3S9NBM2"/>
<protein>
    <recommendedName>
        <fullName evidence="2">Flagellar hook-length control protein-like C-terminal domain-containing protein</fullName>
    </recommendedName>
</protein>
<feature type="region of interest" description="Disordered" evidence="1">
    <location>
        <begin position="345"/>
        <end position="385"/>
    </location>
</feature>
<evidence type="ECO:0000259" key="2">
    <source>
        <dbReference type="Pfam" id="PF02120"/>
    </source>
</evidence>
<accession>A0A3S9NBM2</accession>
<dbReference type="CDD" id="cd17470">
    <property type="entry name" value="T3SS_Flik_C"/>
    <property type="match status" value="1"/>
</dbReference>
<dbReference type="RefSeq" id="WP_126364791.1">
    <property type="nucleotide sequence ID" value="NZ_CP034546.1"/>
</dbReference>
<evidence type="ECO:0000256" key="1">
    <source>
        <dbReference type="SAM" id="MobiDB-lite"/>
    </source>
</evidence>
<feature type="compositionally biased region" description="Basic and acidic residues" evidence="1">
    <location>
        <begin position="361"/>
        <end position="371"/>
    </location>
</feature>
<dbReference type="InterPro" id="IPR021136">
    <property type="entry name" value="Flagellar_hook_control-like_C"/>
</dbReference>
<dbReference type="Pfam" id="PF02120">
    <property type="entry name" value="Flg_hook"/>
    <property type="match status" value="1"/>
</dbReference>
<evidence type="ECO:0000313" key="4">
    <source>
        <dbReference type="Proteomes" id="UP000277191"/>
    </source>
</evidence>
<dbReference type="Proteomes" id="UP000277191">
    <property type="component" value="Chromosome 2"/>
</dbReference>
<reference evidence="3 4" key="1">
    <citation type="submission" date="2018-12" db="EMBL/GenBank/DDBJ databases">
        <title>Cadmium resistance mechanism in endophytic bacteria Burkholderia cenocepacia YG-3.</title>
        <authorList>
            <person name="Zhang X."/>
            <person name="Wang X."/>
            <person name="Zhu Y."/>
        </authorList>
    </citation>
    <scope>NUCLEOTIDE SEQUENCE [LARGE SCALE GENOMIC DNA]</scope>
    <source>
        <strain evidence="3 4">YG-3</strain>
    </source>
</reference>
<proteinExistence type="predicted"/>
<gene>
    <name evidence="3" type="ORF">D5R55_19160</name>
</gene>
<dbReference type="Gene3D" id="3.30.750.140">
    <property type="match status" value="1"/>
</dbReference>
<dbReference type="EMBL" id="CP034546">
    <property type="protein sequence ID" value="AZQ53108.1"/>
    <property type="molecule type" value="Genomic_DNA"/>
</dbReference>
<feature type="domain" description="Flagellar hook-length control protein-like C-terminal" evidence="2">
    <location>
        <begin position="272"/>
        <end position="353"/>
    </location>
</feature>